<keyword evidence="2" id="KW-1185">Reference proteome</keyword>
<gene>
    <name evidence="1" type="ORF">G2W53_007644</name>
</gene>
<evidence type="ECO:0000313" key="1">
    <source>
        <dbReference type="EMBL" id="KAF7839162.1"/>
    </source>
</evidence>
<accession>A0A835CHF8</accession>
<organism evidence="1 2">
    <name type="scientific">Senna tora</name>
    <dbReference type="NCBI Taxonomy" id="362788"/>
    <lineage>
        <taxon>Eukaryota</taxon>
        <taxon>Viridiplantae</taxon>
        <taxon>Streptophyta</taxon>
        <taxon>Embryophyta</taxon>
        <taxon>Tracheophyta</taxon>
        <taxon>Spermatophyta</taxon>
        <taxon>Magnoliopsida</taxon>
        <taxon>eudicotyledons</taxon>
        <taxon>Gunneridae</taxon>
        <taxon>Pentapetalae</taxon>
        <taxon>rosids</taxon>
        <taxon>fabids</taxon>
        <taxon>Fabales</taxon>
        <taxon>Fabaceae</taxon>
        <taxon>Caesalpinioideae</taxon>
        <taxon>Cassia clade</taxon>
        <taxon>Senna</taxon>
    </lineage>
</organism>
<reference evidence="1" key="1">
    <citation type="submission" date="2020-09" db="EMBL/GenBank/DDBJ databases">
        <title>Genome-Enabled Discovery of Anthraquinone Biosynthesis in Senna tora.</title>
        <authorList>
            <person name="Kang S.-H."/>
            <person name="Pandey R.P."/>
            <person name="Lee C.-M."/>
            <person name="Sim J.-S."/>
            <person name="Jeong J.-T."/>
            <person name="Choi B.-S."/>
            <person name="Jung M."/>
            <person name="Ginzburg D."/>
            <person name="Zhao K."/>
            <person name="Won S.Y."/>
            <person name="Oh T.-J."/>
            <person name="Yu Y."/>
            <person name="Kim N.-H."/>
            <person name="Lee O.R."/>
            <person name="Lee T.-H."/>
            <person name="Bashyal P."/>
            <person name="Kim T.-S."/>
            <person name="Lee W.-H."/>
            <person name="Kawkins C."/>
            <person name="Kim C.-K."/>
            <person name="Kim J.S."/>
            <person name="Ahn B.O."/>
            <person name="Rhee S.Y."/>
            <person name="Sohng J.K."/>
        </authorList>
    </citation>
    <scope>NUCLEOTIDE SEQUENCE</scope>
    <source>
        <tissue evidence="1">Leaf</tissue>
    </source>
</reference>
<protein>
    <submittedName>
        <fullName evidence="1">Uncharacterized protein</fullName>
    </submittedName>
</protein>
<dbReference type="EMBL" id="JAAIUW010000003">
    <property type="protein sequence ID" value="KAF7839162.1"/>
    <property type="molecule type" value="Genomic_DNA"/>
</dbReference>
<name>A0A835CHF8_9FABA</name>
<dbReference type="AlphaFoldDB" id="A0A835CHF8"/>
<evidence type="ECO:0000313" key="2">
    <source>
        <dbReference type="Proteomes" id="UP000634136"/>
    </source>
</evidence>
<dbReference type="Proteomes" id="UP000634136">
    <property type="component" value="Unassembled WGS sequence"/>
</dbReference>
<comment type="caution">
    <text evidence="1">The sequence shown here is derived from an EMBL/GenBank/DDBJ whole genome shotgun (WGS) entry which is preliminary data.</text>
</comment>
<sequence>MSKQFFYQKSLLNRKRIQDIKVKRVVAQVSQTDRFALYLGIPLGLLLEWDS</sequence>
<proteinExistence type="predicted"/>